<keyword evidence="1" id="KW-1133">Transmembrane helix</keyword>
<accession>A0A4R6QKA3</accession>
<reference evidence="2 3" key="1">
    <citation type="submission" date="2019-03" db="EMBL/GenBank/DDBJ databases">
        <title>Genomic Encyclopedia of Type Strains, Phase IV (KMG-IV): sequencing the most valuable type-strain genomes for metagenomic binning, comparative biology and taxonomic classification.</title>
        <authorList>
            <person name="Goeker M."/>
        </authorList>
    </citation>
    <scope>NUCLEOTIDE SEQUENCE [LARGE SCALE GENOMIC DNA]</scope>
    <source>
        <strain evidence="2 3">DSM 16998</strain>
    </source>
</reference>
<sequence>MTPSMAICLALLLLYIAFVVWYGGRGRPLTAAEIEAYVAELETLATEANKQDLLASVRALLAQDDGREFVMQNLVRYRAKALYPPGHEQLGDDPRAADRRYGKAIIPHLLRYGNVPVFIARRSGSFIEPARADAWHYVAMVRYRSRRDFLRFAISIERAADIAVHKWAAIEKTHIFPLRPIVSLIFVRGAVGALLALIGALAVLLLH</sequence>
<keyword evidence="1" id="KW-0812">Transmembrane</keyword>
<dbReference type="InParanoid" id="A0A4R6QKA3"/>
<comment type="caution">
    <text evidence="2">The sequence shown here is derived from an EMBL/GenBank/DDBJ whole genome shotgun (WGS) entry which is preliminary data.</text>
</comment>
<name>A0A4R6QKA3_9BURK</name>
<dbReference type="AlphaFoldDB" id="A0A4R6QKA3"/>
<evidence type="ECO:0000256" key="1">
    <source>
        <dbReference type="SAM" id="Phobius"/>
    </source>
</evidence>
<dbReference type="Proteomes" id="UP000295361">
    <property type="component" value="Unassembled WGS sequence"/>
</dbReference>
<evidence type="ECO:0000313" key="3">
    <source>
        <dbReference type="Proteomes" id="UP000295361"/>
    </source>
</evidence>
<feature type="transmembrane region" description="Helical" evidence="1">
    <location>
        <begin position="181"/>
        <end position="206"/>
    </location>
</feature>
<proteinExistence type="predicted"/>
<organism evidence="2 3">
    <name type="scientific">Roseateles toxinivorans</name>
    <dbReference type="NCBI Taxonomy" id="270368"/>
    <lineage>
        <taxon>Bacteria</taxon>
        <taxon>Pseudomonadati</taxon>
        <taxon>Pseudomonadota</taxon>
        <taxon>Betaproteobacteria</taxon>
        <taxon>Burkholderiales</taxon>
        <taxon>Sphaerotilaceae</taxon>
        <taxon>Roseateles</taxon>
    </lineage>
</organism>
<dbReference type="Gene3D" id="3.30.70.100">
    <property type="match status" value="1"/>
</dbReference>
<gene>
    <name evidence="2" type="ORF">DES47_105482</name>
</gene>
<keyword evidence="3" id="KW-1185">Reference proteome</keyword>
<evidence type="ECO:0000313" key="2">
    <source>
        <dbReference type="EMBL" id="TDP63476.1"/>
    </source>
</evidence>
<dbReference type="EMBL" id="SNXS01000005">
    <property type="protein sequence ID" value="TDP63476.1"/>
    <property type="molecule type" value="Genomic_DNA"/>
</dbReference>
<keyword evidence="1" id="KW-0472">Membrane</keyword>
<protein>
    <submittedName>
        <fullName evidence="2">Uncharacterized protein</fullName>
    </submittedName>
</protein>